<evidence type="ECO:0000256" key="6">
    <source>
        <dbReference type="SAM" id="Phobius"/>
    </source>
</evidence>
<gene>
    <name evidence="8" type="ORF">AZ78_0233</name>
</gene>
<accession>A0A108U523</accession>
<dbReference type="PANTHER" id="PTHR43702">
    <property type="entry name" value="L-FUCOSE-PROTON SYMPORTER"/>
    <property type="match status" value="1"/>
</dbReference>
<keyword evidence="2" id="KW-1003">Cell membrane</keyword>
<dbReference type="SUPFAM" id="SSF103473">
    <property type="entry name" value="MFS general substrate transporter"/>
    <property type="match status" value="1"/>
</dbReference>
<dbReference type="Pfam" id="PF07690">
    <property type="entry name" value="MFS_1"/>
    <property type="match status" value="1"/>
</dbReference>
<feature type="transmembrane region" description="Helical" evidence="6">
    <location>
        <begin position="107"/>
        <end position="129"/>
    </location>
</feature>
<feature type="transmembrane region" description="Helical" evidence="6">
    <location>
        <begin position="212"/>
        <end position="234"/>
    </location>
</feature>
<evidence type="ECO:0000259" key="7">
    <source>
        <dbReference type="PROSITE" id="PS50850"/>
    </source>
</evidence>
<evidence type="ECO:0000256" key="4">
    <source>
        <dbReference type="ARBA" id="ARBA00022989"/>
    </source>
</evidence>
<dbReference type="PROSITE" id="PS50850">
    <property type="entry name" value="MFS"/>
    <property type="match status" value="1"/>
</dbReference>
<dbReference type="GO" id="GO:0005886">
    <property type="term" value="C:plasma membrane"/>
    <property type="evidence" value="ECO:0007669"/>
    <property type="project" value="UniProtKB-SubCell"/>
</dbReference>
<evidence type="ECO:0000256" key="3">
    <source>
        <dbReference type="ARBA" id="ARBA00022692"/>
    </source>
</evidence>
<keyword evidence="3 6" id="KW-0812">Transmembrane</keyword>
<feature type="transmembrane region" description="Helical" evidence="6">
    <location>
        <begin position="325"/>
        <end position="346"/>
    </location>
</feature>
<comment type="caution">
    <text evidence="8">The sequence shown here is derived from an EMBL/GenBank/DDBJ whole genome shotgun (WGS) entry which is preliminary data.</text>
</comment>
<evidence type="ECO:0000256" key="5">
    <source>
        <dbReference type="ARBA" id="ARBA00023136"/>
    </source>
</evidence>
<feature type="transmembrane region" description="Helical" evidence="6">
    <location>
        <begin position="173"/>
        <end position="191"/>
    </location>
</feature>
<feature type="transmembrane region" description="Helical" evidence="6">
    <location>
        <begin position="387"/>
        <end position="406"/>
    </location>
</feature>
<evidence type="ECO:0000313" key="9">
    <source>
        <dbReference type="Proteomes" id="UP000023435"/>
    </source>
</evidence>
<feature type="transmembrane region" description="Helical" evidence="6">
    <location>
        <begin position="12"/>
        <end position="38"/>
    </location>
</feature>
<feature type="transmembrane region" description="Helical" evidence="6">
    <location>
        <begin position="254"/>
        <end position="274"/>
    </location>
</feature>
<feature type="transmembrane region" description="Helical" evidence="6">
    <location>
        <begin position="141"/>
        <end position="161"/>
    </location>
</feature>
<dbReference type="PANTHER" id="PTHR43702:SF11">
    <property type="entry name" value="L-FUCOSE-PROTON SYMPORTER"/>
    <property type="match status" value="1"/>
</dbReference>
<dbReference type="AlphaFoldDB" id="A0A108U523"/>
<feature type="transmembrane region" description="Helical" evidence="6">
    <location>
        <begin position="58"/>
        <end position="75"/>
    </location>
</feature>
<feature type="transmembrane region" description="Helical" evidence="6">
    <location>
        <begin position="286"/>
        <end position="305"/>
    </location>
</feature>
<keyword evidence="5 6" id="KW-0472">Membrane</keyword>
<keyword evidence="9" id="KW-1185">Reference proteome</keyword>
<keyword evidence="4 6" id="KW-1133">Transmembrane helix</keyword>
<dbReference type="Gene3D" id="1.20.1250.20">
    <property type="entry name" value="MFS general substrate transporter like domains"/>
    <property type="match status" value="2"/>
</dbReference>
<protein>
    <submittedName>
        <fullName evidence="8">Trehalose permease, MFS family, FucP subfamily</fullName>
    </submittedName>
</protein>
<dbReference type="RefSeq" id="WP_235592171.1">
    <property type="nucleotide sequence ID" value="NZ_JAJA02000001.1"/>
</dbReference>
<dbReference type="GO" id="GO:0022857">
    <property type="term" value="F:transmembrane transporter activity"/>
    <property type="evidence" value="ECO:0007669"/>
    <property type="project" value="InterPro"/>
</dbReference>
<reference evidence="8 9" key="1">
    <citation type="journal article" date="2014" name="Genome Announc.">
        <title>Draft Genome Sequence of Lysobacter capsici AZ78, a Bacterium Antagonistic to Plant-Pathogenic Oomycetes.</title>
        <authorList>
            <person name="Puopolo G."/>
            <person name="Sonego P."/>
            <person name="Engelen K."/>
            <person name="Pertot I."/>
        </authorList>
    </citation>
    <scope>NUCLEOTIDE SEQUENCE [LARGE SCALE GENOMIC DNA]</scope>
    <source>
        <strain evidence="8 9">AZ78</strain>
    </source>
</reference>
<dbReference type="InterPro" id="IPR050375">
    <property type="entry name" value="MFS_TsgA-like"/>
</dbReference>
<evidence type="ECO:0000256" key="1">
    <source>
        <dbReference type="ARBA" id="ARBA00004429"/>
    </source>
</evidence>
<evidence type="ECO:0000256" key="2">
    <source>
        <dbReference type="ARBA" id="ARBA00022475"/>
    </source>
</evidence>
<comment type="subcellular location">
    <subcellularLocation>
        <location evidence="1">Cell inner membrane</location>
        <topology evidence="1">Multi-pass membrane protein</topology>
    </subcellularLocation>
</comment>
<dbReference type="InterPro" id="IPR036259">
    <property type="entry name" value="MFS_trans_sf"/>
</dbReference>
<evidence type="ECO:0000313" key="8">
    <source>
        <dbReference type="EMBL" id="KWS02689.1"/>
    </source>
</evidence>
<name>A0A108U523_9GAMM</name>
<dbReference type="InterPro" id="IPR020846">
    <property type="entry name" value="MFS_dom"/>
</dbReference>
<dbReference type="Proteomes" id="UP000023435">
    <property type="component" value="Unassembled WGS sequence"/>
</dbReference>
<dbReference type="InterPro" id="IPR011701">
    <property type="entry name" value="MFS"/>
</dbReference>
<organism evidence="8 9">
    <name type="scientific">Lysobacter capsici AZ78</name>
    <dbReference type="NCBI Taxonomy" id="1444315"/>
    <lineage>
        <taxon>Bacteria</taxon>
        <taxon>Pseudomonadati</taxon>
        <taxon>Pseudomonadota</taxon>
        <taxon>Gammaproteobacteria</taxon>
        <taxon>Lysobacterales</taxon>
        <taxon>Lysobacteraceae</taxon>
        <taxon>Lysobacter</taxon>
    </lineage>
</organism>
<feature type="transmembrane region" description="Helical" evidence="6">
    <location>
        <begin position="82"/>
        <end position="101"/>
    </location>
</feature>
<sequence length="420" mass="44997">MTATATAANRRLMIVAMILTYMMFGILLNSVGTVILQSIQGFGISKGDASILEAFKDLPIAVVSFLTAALMPRLGYRRAMMLGLGIVGVACALMPLLSSFWMTKVLFIATGVSFALTKVSVYSSIGLLTEGKQAHASLTSIIEGWFMVGVLAGYWIFAWFINPDSPADPVWLRVYWLLAAMAALIVMLLACSRMDESAARDGHAAADSFLDMFRLVAQPLVAAFLVSAFLYVLIEQSVGTWLPTFNREILHLPTTMSVQAASIFAVSLALGRLAAGLALRRVPWHWLLITCVVAMALLVIVALPLAGQARPSDDMTWARAPLAAYVFPLIGLFMAPIYPAINSVVLSSLPKSRHAAMTGLIVVFSALGGTTGSFITGQLFARIGGGTAFYLSLLPMALLLLAIAMLKRQSARAERAIAAT</sequence>
<dbReference type="EMBL" id="JAJA02000001">
    <property type="protein sequence ID" value="KWS02689.1"/>
    <property type="molecule type" value="Genomic_DNA"/>
</dbReference>
<feature type="transmembrane region" description="Helical" evidence="6">
    <location>
        <begin position="358"/>
        <end position="381"/>
    </location>
</feature>
<proteinExistence type="predicted"/>
<feature type="domain" description="Major facilitator superfamily (MFS) profile" evidence="7">
    <location>
        <begin position="13"/>
        <end position="411"/>
    </location>
</feature>